<evidence type="ECO:0000259" key="3">
    <source>
        <dbReference type="Pfam" id="PF06974"/>
    </source>
</evidence>
<keyword evidence="2" id="KW-0472">Membrane</keyword>
<evidence type="ECO:0000313" key="5">
    <source>
        <dbReference type="Proteomes" id="UP001165122"/>
    </source>
</evidence>
<accession>A0A9W7CMT6</accession>
<keyword evidence="5" id="KW-1185">Reference proteome</keyword>
<dbReference type="PANTHER" id="PTHR31650:SF1">
    <property type="entry name" value="WAX ESTER SYNTHASE_DIACYLGLYCEROL ACYLTRANSFERASE 4-RELATED"/>
    <property type="match status" value="1"/>
</dbReference>
<dbReference type="AlphaFoldDB" id="A0A9W7CMT6"/>
<feature type="compositionally biased region" description="Gly residues" evidence="1">
    <location>
        <begin position="240"/>
        <end position="251"/>
    </location>
</feature>
<evidence type="ECO:0000313" key="4">
    <source>
        <dbReference type="EMBL" id="GMI08758.1"/>
    </source>
</evidence>
<name>A0A9W7CMT6_9STRA</name>
<dbReference type="GO" id="GO:0005886">
    <property type="term" value="C:plasma membrane"/>
    <property type="evidence" value="ECO:0007669"/>
    <property type="project" value="TreeGrafter"/>
</dbReference>
<feature type="domain" description="O-acyltransferase WSD1 C-terminal" evidence="3">
    <location>
        <begin position="413"/>
        <end position="553"/>
    </location>
</feature>
<dbReference type="SUPFAM" id="SSF52777">
    <property type="entry name" value="CoA-dependent acyltransferases"/>
    <property type="match status" value="1"/>
</dbReference>
<reference evidence="5" key="1">
    <citation type="journal article" date="2023" name="Commun. Biol.">
        <title>Genome analysis of Parmales, the sister group of diatoms, reveals the evolutionary specialization of diatoms from phago-mixotrophs to photoautotrophs.</title>
        <authorList>
            <person name="Ban H."/>
            <person name="Sato S."/>
            <person name="Yoshikawa S."/>
            <person name="Yamada K."/>
            <person name="Nakamura Y."/>
            <person name="Ichinomiya M."/>
            <person name="Sato N."/>
            <person name="Blanc-Mathieu R."/>
            <person name="Endo H."/>
            <person name="Kuwata A."/>
            <person name="Ogata H."/>
        </authorList>
    </citation>
    <scope>NUCLEOTIDE SEQUENCE [LARGE SCALE GENOMIC DNA]</scope>
    <source>
        <strain evidence="5">NIES 3700</strain>
    </source>
</reference>
<proteinExistence type="predicted"/>
<feature type="transmembrane region" description="Helical" evidence="2">
    <location>
        <begin position="299"/>
        <end position="319"/>
    </location>
</feature>
<dbReference type="OrthoDB" id="619536at2759"/>
<dbReference type="GO" id="GO:0019432">
    <property type="term" value="P:triglyceride biosynthetic process"/>
    <property type="evidence" value="ECO:0007669"/>
    <property type="project" value="TreeGrafter"/>
</dbReference>
<evidence type="ECO:0000256" key="1">
    <source>
        <dbReference type="SAM" id="MobiDB-lite"/>
    </source>
</evidence>
<sequence>MGKSTRVAPDMMQDVPEEESMSSFQTQSSAVFSSNAGQNNQDILAAKGGNDLELGIVRFEGNKSFYAHHQSKADLMSLVDPKLAAGKMHLKSVDKMLFSTTTPENPMVINTILIMKGQVPMVDMKNFLFELAMTHPRLRMKIVDKIWKPADLNLDEVVQYHRCPPNTSFIKYIDKKKLLSNQIDTSKFLWEWHGILTNDGNHVFLARLHHVIGDGMSLVNMVINLFDSEVIGGELSSSGREGGGQDGGGRGEQVPEGAWVIPPSKAKIAPTQVPSNKQQAPVGAANLSKKRKPNCFQLLLFYLSIIVSFPFVLIGLAFMRDDPSNAFRAKIKEVPKKLVYTKAGKVSDLKFIGRMFGGTINDVISAILAGTMRKFQSEKNGREGNVAKKIQDMTLIIPISTRDPDEKGVVLNNQVASVFLKLPVSESDLKTRFKKTKRRMDRLKFGPSMPILIFLIRIVLGALPSQWGRYFQEKYASKATMIFSNVPGPRQLRKIRGCEIRAMFGFVPLVGYQQAGFACFSYAGRVSLSMMVNPTSVPNPERFCEIYREELAAYQRLAHEINNKDRNTGNTSRRHTVFEKKVLGRTEHELAPGESDEARDLRTMERSVMHNAVEVK</sequence>
<comment type="caution">
    <text evidence="4">The sequence shown here is derived from an EMBL/GenBank/DDBJ whole genome shotgun (WGS) entry which is preliminary data.</text>
</comment>
<feature type="region of interest" description="Disordered" evidence="1">
    <location>
        <begin position="237"/>
        <end position="256"/>
    </location>
</feature>
<feature type="region of interest" description="Disordered" evidence="1">
    <location>
        <begin position="1"/>
        <end position="24"/>
    </location>
</feature>
<dbReference type="Pfam" id="PF06974">
    <property type="entry name" value="WS_DGAT_C"/>
    <property type="match status" value="1"/>
</dbReference>
<dbReference type="InterPro" id="IPR045034">
    <property type="entry name" value="O-acyltransferase_WSD1-like"/>
</dbReference>
<evidence type="ECO:0000256" key="2">
    <source>
        <dbReference type="SAM" id="Phobius"/>
    </source>
</evidence>
<dbReference type="EMBL" id="BRXW01000129">
    <property type="protein sequence ID" value="GMI08758.1"/>
    <property type="molecule type" value="Genomic_DNA"/>
</dbReference>
<dbReference type="InterPro" id="IPR009721">
    <property type="entry name" value="O-acyltransferase_WSD1_C"/>
</dbReference>
<feature type="transmembrane region" description="Helical" evidence="2">
    <location>
        <begin position="443"/>
        <end position="463"/>
    </location>
</feature>
<dbReference type="GO" id="GO:0008374">
    <property type="term" value="F:O-acyltransferase activity"/>
    <property type="evidence" value="ECO:0007669"/>
    <property type="project" value="InterPro"/>
</dbReference>
<protein>
    <recommendedName>
        <fullName evidence="3">O-acyltransferase WSD1 C-terminal domain-containing protein</fullName>
    </recommendedName>
</protein>
<dbReference type="PANTHER" id="PTHR31650">
    <property type="entry name" value="O-ACYLTRANSFERASE (WSD1-LIKE) FAMILY PROTEIN"/>
    <property type="match status" value="1"/>
</dbReference>
<dbReference type="Proteomes" id="UP001165122">
    <property type="component" value="Unassembled WGS sequence"/>
</dbReference>
<gene>
    <name evidence="4" type="ORF">TrLO_g11204</name>
</gene>
<organism evidence="4 5">
    <name type="scientific">Triparma laevis f. longispina</name>
    <dbReference type="NCBI Taxonomy" id="1714387"/>
    <lineage>
        <taxon>Eukaryota</taxon>
        <taxon>Sar</taxon>
        <taxon>Stramenopiles</taxon>
        <taxon>Ochrophyta</taxon>
        <taxon>Bolidophyceae</taxon>
        <taxon>Parmales</taxon>
        <taxon>Triparmaceae</taxon>
        <taxon>Triparma</taxon>
    </lineage>
</organism>
<keyword evidence="2" id="KW-0812">Transmembrane</keyword>
<keyword evidence="2" id="KW-1133">Transmembrane helix</keyword>